<dbReference type="SUPFAM" id="SSF52047">
    <property type="entry name" value="RNI-like"/>
    <property type="match status" value="2"/>
</dbReference>
<name>A0ABR0XKT9_REHGL</name>
<sequence length="646" mass="72008">MATSSAPPGDPNPVNLGLDHLPTALIATIMTKLDVPSILSLASTCKTFRSCAVHILSFLPNFHLPDVAPSMDLLRPLLPPSNQYLKSVKVDCTRLDDSSLDLLIRPSLHELYLRNCADFSGKLLSQLGNSCKDLRFLYLSSVAEKRGRSIDVLHLEELLSGCTHLETLILMFDVSIFLRHNFARVWSLASSRLIALEIGYISSVMVTELLSPAVGPHQSSIHPQPSTLPNIQKLCLSVDYITDTMISTISKYLTSLTHLDLRDSPIMEPRMAFDLTNNGLQQINAHGKLKHLCLVRSQEIAPAYFKRVNDLGILLMADKCSDMESICLGGFCQVTDTGYKTILHSCSKLYKLRVFHGTHLTDLVFHDIVATSLSLTHVSLRWCKLLTNLAVASLASNGDLSTLDLRDCRNLGDEALRAINTLPKLKTLLMNGCDISDVGLSYLSKGSMKSLVSLSVRGCKRLTDKCISALFDGNSNQELRELDLSNLPNLSDAGVLLLAKSRVPIFELRMRQCPLIGDTSIMALASMRVDENVWCGSTLRLLDIFNCGGITQLSFRWLKKPYFPRLRWLGVTRSVNRDVVDALARSRPYMHVATRGEELGTDQWDDSDDMYLQDYEEDDEFEEWLLGEDTSDDEMEDAVDMADLFE</sequence>
<evidence type="ECO:0000313" key="3">
    <source>
        <dbReference type="Proteomes" id="UP001318860"/>
    </source>
</evidence>
<proteinExistence type="predicted"/>
<dbReference type="Pfam" id="PF00646">
    <property type="entry name" value="F-box"/>
    <property type="match status" value="1"/>
</dbReference>
<keyword evidence="3" id="KW-1185">Reference proteome</keyword>
<protein>
    <recommendedName>
        <fullName evidence="1">F-box domain-containing protein</fullName>
    </recommendedName>
</protein>
<accession>A0ABR0XKT9</accession>
<dbReference type="PANTHER" id="PTHR13318">
    <property type="entry name" value="PARTNER OF PAIRED, ISOFORM B-RELATED"/>
    <property type="match status" value="1"/>
</dbReference>
<evidence type="ECO:0000313" key="2">
    <source>
        <dbReference type="EMBL" id="KAK6159616.1"/>
    </source>
</evidence>
<dbReference type="SUPFAM" id="SSF81383">
    <property type="entry name" value="F-box domain"/>
    <property type="match status" value="1"/>
</dbReference>
<organism evidence="2 3">
    <name type="scientific">Rehmannia glutinosa</name>
    <name type="common">Chinese foxglove</name>
    <dbReference type="NCBI Taxonomy" id="99300"/>
    <lineage>
        <taxon>Eukaryota</taxon>
        <taxon>Viridiplantae</taxon>
        <taxon>Streptophyta</taxon>
        <taxon>Embryophyta</taxon>
        <taxon>Tracheophyta</taxon>
        <taxon>Spermatophyta</taxon>
        <taxon>Magnoliopsida</taxon>
        <taxon>eudicotyledons</taxon>
        <taxon>Gunneridae</taxon>
        <taxon>Pentapetalae</taxon>
        <taxon>asterids</taxon>
        <taxon>lamiids</taxon>
        <taxon>Lamiales</taxon>
        <taxon>Orobanchaceae</taxon>
        <taxon>Rehmannieae</taxon>
        <taxon>Rehmannia</taxon>
    </lineage>
</organism>
<feature type="domain" description="F-box" evidence="1">
    <location>
        <begin position="15"/>
        <end position="50"/>
    </location>
</feature>
<dbReference type="InterPro" id="IPR006553">
    <property type="entry name" value="Leu-rich_rpt_Cys-con_subtyp"/>
</dbReference>
<dbReference type="InterPro" id="IPR001810">
    <property type="entry name" value="F-box_dom"/>
</dbReference>
<comment type="caution">
    <text evidence="2">The sequence shown here is derived from an EMBL/GenBank/DDBJ whole genome shotgun (WGS) entry which is preliminary data.</text>
</comment>
<dbReference type="EMBL" id="JABTTQ020000004">
    <property type="protein sequence ID" value="KAK6159616.1"/>
    <property type="molecule type" value="Genomic_DNA"/>
</dbReference>
<dbReference type="InterPro" id="IPR036047">
    <property type="entry name" value="F-box-like_dom_sf"/>
</dbReference>
<dbReference type="PANTHER" id="PTHR13318:SF86">
    <property type="entry name" value="F-BOX_LRR-REPEAT PROTEIN 10"/>
    <property type="match status" value="1"/>
</dbReference>
<reference evidence="2 3" key="1">
    <citation type="journal article" date="2021" name="Comput. Struct. Biotechnol. J.">
        <title>De novo genome assembly of the potent medicinal plant Rehmannia glutinosa using nanopore technology.</title>
        <authorList>
            <person name="Ma L."/>
            <person name="Dong C."/>
            <person name="Song C."/>
            <person name="Wang X."/>
            <person name="Zheng X."/>
            <person name="Niu Y."/>
            <person name="Chen S."/>
            <person name="Feng W."/>
        </authorList>
    </citation>
    <scope>NUCLEOTIDE SEQUENCE [LARGE SCALE GENOMIC DNA]</scope>
    <source>
        <strain evidence="2">DH-2019</strain>
    </source>
</reference>
<dbReference type="SMART" id="SM00367">
    <property type="entry name" value="LRR_CC"/>
    <property type="match status" value="8"/>
</dbReference>
<dbReference type="Pfam" id="PF25372">
    <property type="entry name" value="DUF7885"/>
    <property type="match status" value="1"/>
</dbReference>
<evidence type="ECO:0000259" key="1">
    <source>
        <dbReference type="PROSITE" id="PS50181"/>
    </source>
</evidence>
<gene>
    <name evidence="2" type="ORF">DH2020_006930</name>
</gene>
<dbReference type="InterPro" id="IPR032675">
    <property type="entry name" value="LRR_dom_sf"/>
</dbReference>
<dbReference type="Gene3D" id="3.80.10.10">
    <property type="entry name" value="Ribonuclease Inhibitor"/>
    <property type="match status" value="4"/>
</dbReference>
<dbReference type="Proteomes" id="UP001318860">
    <property type="component" value="Unassembled WGS sequence"/>
</dbReference>
<dbReference type="PROSITE" id="PS50181">
    <property type="entry name" value="FBOX"/>
    <property type="match status" value="1"/>
</dbReference>
<dbReference type="InterPro" id="IPR057207">
    <property type="entry name" value="FBXL15_LRR"/>
</dbReference>